<comment type="caution">
    <text evidence="3">The sequence shown here is derived from an EMBL/GenBank/DDBJ whole genome shotgun (WGS) entry which is preliminary data.</text>
</comment>
<reference evidence="3 4" key="1">
    <citation type="submission" date="2024-05" db="EMBL/GenBank/DDBJ databases">
        <title>Roseateles sp. 2.12 16S ribosomal RNA gene Genome sequencing and assembly.</title>
        <authorList>
            <person name="Woo H."/>
        </authorList>
    </citation>
    <scope>NUCLEOTIDE SEQUENCE [LARGE SCALE GENOMIC DNA]</scope>
    <source>
        <strain evidence="3 4">2.12</strain>
    </source>
</reference>
<gene>
    <name evidence="3" type="ORF">ABDJ40_09755</name>
</gene>
<feature type="compositionally biased region" description="Low complexity" evidence="1">
    <location>
        <begin position="125"/>
        <end position="139"/>
    </location>
</feature>
<evidence type="ECO:0000313" key="4">
    <source>
        <dbReference type="Proteomes" id="UP001462640"/>
    </source>
</evidence>
<dbReference type="Pfam" id="PF12412">
    <property type="entry name" value="DUF3667"/>
    <property type="match status" value="1"/>
</dbReference>
<feature type="transmembrane region" description="Helical" evidence="2">
    <location>
        <begin position="255"/>
        <end position="273"/>
    </location>
</feature>
<evidence type="ECO:0000256" key="2">
    <source>
        <dbReference type="SAM" id="Phobius"/>
    </source>
</evidence>
<keyword evidence="2" id="KW-0812">Transmembrane</keyword>
<evidence type="ECO:0000256" key="1">
    <source>
        <dbReference type="SAM" id="MobiDB-lite"/>
    </source>
</evidence>
<feature type="transmembrane region" description="Helical" evidence="2">
    <location>
        <begin position="311"/>
        <end position="334"/>
    </location>
</feature>
<evidence type="ECO:0000313" key="3">
    <source>
        <dbReference type="EMBL" id="MEO3713047.1"/>
    </source>
</evidence>
<organism evidence="3 4">
    <name type="scientific">Roseateles flavus</name>
    <dbReference type="NCBI Taxonomy" id="3149041"/>
    <lineage>
        <taxon>Bacteria</taxon>
        <taxon>Pseudomonadati</taxon>
        <taxon>Pseudomonadota</taxon>
        <taxon>Betaproteobacteria</taxon>
        <taxon>Burkholderiales</taxon>
        <taxon>Sphaerotilaceae</taxon>
        <taxon>Roseateles</taxon>
    </lineage>
</organism>
<dbReference type="InterPro" id="IPR022134">
    <property type="entry name" value="DUF3667"/>
</dbReference>
<sequence length="335" mass="37670">MNWFRRQLLVPSPVPGHCANCGSALPEPRPRFCGHCGQETEVKAPSLGEFIQQFGGAYFSTEGALWRTLWRLFIPGQLTLEYFAGRRRHYVLPLRLYLTMSVVLLLALRFNSQLEWTDDAPADGPPAAASAPQSTPQAGTGALKPARVASGPQRVHRGLIIDDKDRAELTMIELGGWRAGMHQGKFYCEGFSDKVCKRLERRLTADPETARQEFADLPSRALDHLGQAMFVLLPAFALWLKLLYVDKRRRYTEHLVFALHQHAFWFAMLALLTLKAEPVAVFCALAMVVHPLLALHRVYGTRWWSTLPRAFGLMVAYTVSLGLVMTAVFIYLFAS</sequence>
<accession>A0ABV0GDC1</accession>
<protein>
    <submittedName>
        <fullName evidence="3">DUF3667 domain-containing protein</fullName>
    </submittedName>
</protein>
<name>A0ABV0GDC1_9BURK</name>
<keyword evidence="2" id="KW-1133">Transmembrane helix</keyword>
<keyword evidence="2" id="KW-0472">Membrane</keyword>
<feature type="transmembrane region" description="Helical" evidence="2">
    <location>
        <begin position="279"/>
        <end position="299"/>
    </location>
</feature>
<dbReference type="Proteomes" id="UP001462640">
    <property type="component" value="Unassembled WGS sequence"/>
</dbReference>
<feature type="transmembrane region" description="Helical" evidence="2">
    <location>
        <begin position="224"/>
        <end position="243"/>
    </location>
</feature>
<dbReference type="EMBL" id="JBDPZC010000003">
    <property type="protein sequence ID" value="MEO3713047.1"/>
    <property type="molecule type" value="Genomic_DNA"/>
</dbReference>
<feature type="transmembrane region" description="Helical" evidence="2">
    <location>
        <begin position="90"/>
        <end position="110"/>
    </location>
</feature>
<dbReference type="RefSeq" id="WP_347609126.1">
    <property type="nucleotide sequence ID" value="NZ_JBDPZC010000003.1"/>
</dbReference>
<proteinExistence type="predicted"/>
<keyword evidence="4" id="KW-1185">Reference proteome</keyword>
<feature type="region of interest" description="Disordered" evidence="1">
    <location>
        <begin position="121"/>
        <end position="151"/>
    </location>
</feature>